<accession>A0A1A9USE3</accession>
<protein>
    <submittedName>
        <fullName evidence="1">Uncharacterized protein</fullName>
    </submittedName>
</protein>
<evidence type="ECO:0000313" key="2">
    <source>
        <dbReference type="Proteomes" id="UP000078200"/>
    </source>
</evidence>
<name>A0A1A9USE3_GLOAU</name>
<organism evidence="1 2">
    <name type="scientific">Glossina austeni</name>
    <name type="common">Savannah tsetse fly</name>
    <dbReference type="NCBI Taxonomy" id="7395"/>
    <lineage>
        <taxon>Eukaryota</taxon>
        <taxon>Metazoa</taxon>
        <taxon>Ecdysozoa</taxon>
        <taxon>Arthropoda</taxon>
        <taxon>Hexapoda</taxon>
        <taxon>Insecta</taxon>
        <taxon>Pterygota</taxon>
        <taxon>Neoptera</taxon>
        <taxon>Endopterygota</taxon>
        <taxon>Diptera</taxon>
        <taxon>Brachycera</taxon>
        <taxon>Muscomorpha</taxon>
        <taxon>Hippoboscoidea</taxon>
        <taxon>Glossinidae</taxon>
        <taxon>Glossina</taxon>
    </lineage>
</organism>
<dbReference type="EnsemblMetazoa" id="GAUT013741-RA">
    <property type="protein sequence ID" value="GAUT013741-PA"/>
    <property type="gene ID" value="GAUT013741"/>
</dbReference>
<reference evidence="1" key="1">
    <citation type="submission" date="2020-05" db="UniProtKB">
        <authorList>
            <consortium name="EnsemblMetazoa"/>
        </authorList>
    </citation>
    <scope>IDENTIFICATION</scope>
    <source>
        <strain evidence="1">TTRI</strain>
    </source>
</reference>
<sequence>MGDILCESDNDSFEMSEYEQNLIVLRCAHIMPISCDSDSSADSDIAPIRKRVRRLSSDENFQFSDNELPDNTGLFSGEWNWEEKDNILKIHKFAEGPGISATVLRRLCVLEEILAKDWWEIVSKETNRYAE</sequence>
<proteinExistence type="predicted"/>
<evidence type="ECO:0000313" key="1">
    <source>
        <dbReference type="EnsemblMetazoa" id="GAUT013741-PA"/>
    </source>
</evidence>
<keyword evidence="2" id="KW-1185">Reference proteome</keyword>
<dbReference type="Proteomes" id="UP000078200">
    <property type="component" value="Unassembled WGS sequence"/>
</dbReference>
<dbReference type="AlphaFoldDB" id="A0A1A9USE3"/>
<dbReference type="VEuPathDB" id="VectorBase:GAUT013741"/>